<evidence type="ECO:0008006" key="4">
    <source>
        <dbReference type="Google" id="ProtNLM"/>
    </source>
</evidence>
<dbReference type="SUPFAM" id="SSF52980">
    <property type="entry name" value="Restriction endonuclease-like"/>
    <property type="match status" value="1"/>
</dbReference>
<dbReference type="AlphaFoldDB" id="A0A2K8U289"/>
<feature type="coiled-coil region" evidence="1">
    <location>
        <begin position="37"/>
        <end position="85"/>
    </location>
</feature>
<protein>
    <recommendedName>
        <fullName evidence="4">DUF3782 domain-containing protein</fullName>
    </recommendedName>
</protein>
<sequence length="245" mass="28301">MPAPLPATAERVDRLEASIDRFVASVGIEFNKLYKSQQRTTAEMREFKDEMREFKDEMREFKDEMREFKDEMREFKDEMLGFKAEMLGFKAESIAERREMNRKWGDLANKLGTMVEDLVYPSLPRILRETLGREFDSIQARVRLRLPDGRVREFDAFAIAPEVAALNSTKATLRSADVDRLIDEIAAFREFLPARAHLPVVGILATLSVDDSVLNYAERLGFLVLAVGDQVMEVKNRPGFEPRFW</sequence>
<organism evidence="2 3">
    <name type="scientific">Candidatus Thiodictyon syntrophicum</name>
    <dbReference type="NCBI Taxonomy" id="1166950"/>
    <lineage>
        <taxon>Bacteria</taxon>
        <taxon>Pseudomonadati</taxon>
        <taxon>Pseudomonadota</taxon>
        <taxon>Gammaproteobacteria</taxon>
        <taxon>Chromatiales</taxon>
        <taxon>Chromatiaceae</taxon>
        <taxon>Thiodictyon</taxon>
    </lineage>
</organism>
<gene>
    <name evidence="2" type="ORF">THSYN_01155</name>
</gene>
<dbReference type="EMBL" id="CP020370">
    <property type="protein sequence ID" value="AUB79700.1"/>
    <property type="molecule type" value="Genomic_DNA"/>
</dbReference>
<dbReference type="OrthoDB" id="5762512at2"/>
<proteinExistence type="predicted"/>
<evidence type="ECO:0000313" key="2">
    <source>
        <dbReference type="EMBL" id="AUB79700.1"/>
    </source>
</evidence>
<name>A0A2K8U289_9GAMM</name>
<keyword evidence="3" id="KW-1185">Reference proteome</keyword>
<reference evidence="2 3" key="1">
    <citation type="submission" date="2017-03" db="EMBL/GenBank/DDBJ databases">
        <title>Complete genome sequence of Candidatus 'Thiodictyon syntrophicum' sp. nov. strain Cad16T, a photolithoautotroph purple sulfur bacterium isolated from an alpine meromictic lake.</title>
        <authorList>
            <person name="Luedin S.M."/>
            <person name="Pothier J.F."/>
            <person name="Danza F."/>
            <person name="Storelli N."/>
            <person name="Wittwer M."/>
            <person name="Tonolla M."/>
        </authorList>
    </citation>
    <scope>NUCLEOTIDE SEQUENCE [LARGE SCALE GENOMIC DNA]</scope>
    <source>
        <strain evidence="2 3">Cad16T</strain>
    </source>
</reference>
<dbReference type="Gene3D" id="1.20.58.130">
    <property type="match status" value="1"/>
</dbReference>
<dbReference type="PANTHER" id="PTHR38753">
    <property type="entry name" value="SLR1441 PROTEIN"/>
    <property type="match status" value="1"/>
</dbReference>
<dbReference type="PANTHER" id="PTHR38753:SF1">
    <property type="entry name" value="SLR1441 PROTEIN"/>
    <property type="match status" value="1"/>
</dbReference>
<dbReference type="Proteomes" id="UP000232638">
    <property type="component" value="Chromosome"/>
</dbReference>
<dbReference type="InterPro" id="IPR011335">
    <property type="entry name" value="Restrct_endonuc-II-like"/>
</dbReference>
<evidence type="ECO:0000313" key="3">
    <source>
        <dbReference type="Proteomes" id="UP000232638"/>
    </source>
</evidence>
<accession>A0A2K8U289</accession>
<dbReference type="RefSeq" id="WP_100917518.1">
    <property type="nucleotide sequence ID" value="NZ_CP020370.1"/>
</dbReference>
<keyword evidence="1" id="KW-0175">Coiled coil</keyword>
<dbReference type="KEGG" id="tsy:THSYN_01155"/>
<evidence type="ECO:0000256" key="1">
    <source>
        <dbReference type="SAM" id="Coils"/>
    </source>
</evidence>